<gene>
    <name evidence="11" type="ORF">E5333_14990</name>
</gene>
<protein>
    <submittedName>
        <fullName evidence="11">Energy transducer TonB</fullName>
    </submittedName>
</protein>
<name>A0A4S2FH79_9BACT</name>
<dbReference type="GO" id="GO:0098797">
    <property type="term" value="C:plasma membrane protein complex"/>
    <property type="evidence" value="ECO:0007669"/>
    <property type="project" value="TreeGrafter"/>
</dbReference>
<dbReference type="PANTHER" id="PTHR33446:SF2">
    <property type="entry name" value="PROTEIN TONB"/>
    <property type="match status" value="1"/>
</dbReference>
<keyword evidence="7" id="KW-0653">Protein transport</keyword>
<comment type="subcellular location">
    <subcellularLocation>
        <location evidence="1">Cell inner membrane</location>
        <topology evidence="1">Single-pass membrane protein</topology>
        <orientation evidence="1">Periplasmic side</orientation>
    </subcellularLocation>
</comment>
<dbReference type="Proteomes" id="UP000306630">
    <property type="component" value="Unassembled WGS sequence"/>
</dbReference>
<keyword evidence="6" id="KW-0812">Transmembrane</keyword>
<evidence type="ECO:0000256" key="6">
    <source>
        <dbReference type="ARBA" id="ARBA00022692"/>
    </source>
</evidence>
<evidence type="ECO:0000256" key="3">
    <source>
        <dbReference type="ARBA" id="ARBA00022448"/>
    </source>
</evidence>
<dbReference type="Pfam" id="PF03544">
    <property type="entry name" value="TonB_C"/>
    <property type="match status" value="1"/>
</dbReference>
<evidence type="ECO:0000256" key="8">
    <source>
        <dbReference type="ARBA" id="ARBA00022989"/>
    </source>
</evidence>
<comment type="caution">
    <text evidence="11">The sequence shown here is derived from an EMBL/GenBank/DDBJ whole genome shotgun (WGS) entry which is preliminary data.</text>
</comment>
<sequence>MARGKQTCKILKEIRRQIAEANGIEFVTSECRYKGDCLGTCPKCEAEVRYLEQQLRSRSLAGKAVALAGISAGMILMSGCSGTSTNQSSDTLTGEPETSVEQVEATDTIEEGELPAIEDTVVLKKGEINDTELVVVGEIIDLEHEDKVYEAIVDVRPTFPGGDGKLMEWISQHIVYPPGCYESHIQGRVIIRFMIKADGSVGEAEIIRGVYPELDKEALRVVKSLPKFNPATLNGKAVEYWFTLPITFKLD</sequence>
<dbReference type="AlphaFoldDB" id="A0A4S2FH79"/>
<evidence type="ECO:0000256" key="4">
    <source>
        <dbReference type="ARBA" id="ARBA00022475"/>
    </source>
</evidence>
<proteinExistence type="inferred from homology"/>
<keyword evidence="4" id="KW-1003">Cell membrane</keyword>
<keyword evidence="5" id="KW-0997">Cell inner membrane</keyword>
<dbReference type="GO" id="GO:0055085">
    <property type="term" value="P:transmembrane transport"/>
    <property type="evidence" value="ECO:0007669"/>
    <property type="project" value="InterPro"/>
</dbReference>
<evidence type="ECO:0000313" key="12">
    <source>
        <dbReference type="Proteomes" id="UP000306630"/>
    </source>
</evidence>
<evidence type="ECO:0000256" key="5">
    <source>
        <dbReference type="ARBA" id="ARBA00022519"/>
    </source>
</evidence>
<dbReference type="InterPro" id="IPR051045">
    <property type="entry name" value="TonB-dependent_transducer"/>
</dbReference>
<feature type="domain" description="TonB C-terminal" evidence="10">
    <location>
        <begin position="161"/>
        <end position="251"/>
    </location>
</feature>
<evidence type="ECO:0000256" key="2">
    <source>
        <dbReference type="ARBA" id="ARBA00006555"/>
    </source>
</evidence>
<dbReference type="Gene3D" id="3.30.1150.10">
    <property type="match status" value="1"/>
</dbReference>
<dbReference type="PANTHER" id="PTHR33446">
    <property type="entry name" value="PROTEIN TONB-RELATED"/>
    <property type="match status" value="1"/>
</dbReference>
<dbReference type="GO" id="GO:0015031">
    <property type="term" value="P:protein transport"/>
    <property type="evidence" value="ECO:0007669"/>
    <property type="project" value="UniProtKB-KW"/>
</dbReference>
<dbReference type="PROSITE" id="PS52015">
    <property type="entry name" value="TONB_CTD"/>
    <property type="match status" value="1"/>
</dbReference>
<keyword evidence="3" id="KW-0813">Transport</keyword>
<dbReference type="InterPro" id="IPR037682">
    <property type="entry name" value="TonB_C"/>
</dbReference>
<keyword evidence="8" id="KW-1133">Transmembrane helix</keyword>
<dbReference type="SUPFAM" id="SSF74653">
    <property type="entry name" value="TolA/TonB C-terminal domain"/>
    <property type="match status" value="1"/>
</dbReference>
<dbReference type="NCBIfam" id="TIGR01352">
    <property type="entry name" value="tonB_Cterm"/>
    <property type="match status" value="1"/>
</dbReference>
<evidence type="ECO:0000259" key="10">
    <source>
        <dbReference type="PROSITE" id="PS52015"/>
    </source>
</evidence>
<evidence type="ECO:0000256" key="7">
    <source>
        <dbReference type="ARBA" id="ARBA00022927"/>
    </source>
</evidence>
<dbReference type="GO" id="GO:0031992">
    <property type="term" value="F:energy transducer activity"/>
    <property type="evidence" value="ECO:0007669"/>
    <property type="project" value="TreeGrafter"/>
</dbReference>
<accession>A0A4S2FH79</accession>
<dbReference type="InterPro" id="IPR006260">
    <property type="entry name" value="TonB/TolA_C"/>
</dbReference>
<reference evidence="11 12" key="1">
    <citation type="submission" date="2019-04" db="EMBL/GenBank/DDBJ databases">
        <title>Microbes associate with the intestines of laboratory mice.</title>
        <authorList>
            <person name="Navarre W."/>
            <person name="Wong E."/>
            <person name="Huang K."/>
            <person name="Tropini C."/>
            <person name="Ng K."/>
            <person name="Yu B."/>
        </authorList>
    </citation>
    <scope>NUCLEOTIDE SEQUENCE [LARGE SCALE GENOMIC DNA]</scope>
    <source>
        <strain evidence="11 12">NM06_A21</strain>
    </source>
</reference>
<keyword evidence="9" id="KW-0472">Membrane</keyword>
<organism evidence="11 12">
    <name type="scientific">Muribaculum intestinale</name>
    <dbReference type="NCBI Taxonomy" id="1796646"/>
    <lineage>
        <taxon>Bacteria</taxon>
        <taxon>Pseudomonadati</taxon>
        <taxon>Bacteroidota</taxon>
        <taxon>Bacteroidia</taxon>
        <taxon>Bacteroidales</taxon>
        <taxon>Muribaculaceae</taxon>
        <taxon>Muribaculum</taxon>
    </lineage>
</organism>
<dbReference type="EMBL" id="SRYD01000102">
    <property type="protein sequence ID" value="TGY68176.1"/>
    <property type="molecule type" value="Genomic_DNA"/>
</dbReference>
<evidence type="ECO:0000256" key="1">
    <source>
        <dbReference type="ARBA" id="ARBA00004383"/>
    </source>
</evidence>
<comment type="similarity">
    <text evidence="2">Belongs to the TonB family.</text>
</comment>
<evidence type="ECO:0000256" key="9">
    <source>
        <dbReference type="ARBA" id="ARBA00023136"/>
    </source>
</evidence>
<evidence type="ECO:0000313" key="11">
    <source>
        <dbReference type="EMBL" id="TGY68176.1"/>
    </source>
</evidence>
<dbReference type="RefSeq" id="WP_135994020.1">
    <property type="nucleotide sequence ID" value="NZ_SRYD01000102.1"/>
</dbReference>